<evidence type="ECO:0000313" key="2">
    <source>
        <dbReference type="Proteomes" id="UP001195483"/>
    </source>
</evidence>
<dbReference type="SUPFAM" id="SSF100920">
    <property type="entry name" value="Heat shock protein 70kD (HSP70), peptide-binding domain"/>
    <property type="match status" value="1"/>
</dbReference>
<reference evidence="1" key="2">
    <citation type="journal article" date="2021" name="Genome Biol. Evol.">
        <title>Developing a high-quality reference genome for a parasitic bivalve with doubly uniparental inheritance (Bivalvia: Unionida).</title>
        <authorList>
            <person name="Smith C.H."/>
        </authorList>
    </citation>
    <scope>NUCLEOTIDE SEQUENCE</scope>
    <source>
        <strain evidence="1">CHS0354</strain>
        <tissue evidence="1">Mantle</tissue>
    </source>
</reference>
<name>A0AAE0TKA0_9BIVA</name>
<organism evidence="1 2">
    <name type="scientific">Potamilus streckersoni</name>
    <dbReference type="NCBI Taxonomy" id="2493646"/>
    <lineage>
        <taxon>Eukaryota</taxon>
        <taxon>Metazoa</taxon>
        <taxon>Spiralia</taxon>
        <taxon>Lophotrochozoa</taxon>
        <taxon>Mollusca</taxon>
        <taxon>Bivalvia</taxon>
        <taxon>Autobranchia</taxon>
        <taxon>Heteroconchia</taxon>
        <taxon>Palaeoheterodonta</taxon>
        <taxon>Unionida</taxon>
        <taxon>Unionoidea</taxon>
        <taxon>Unionidae</taxon>
        <taxon>Ambleminae</taxon>
        <taxon>Lampsilini</taxon>
        <taxon>Potamilus</taxon>
    </lineage>
</organism>
<comment type="caution">
    <text evidence="1">The sequence shown here is derived from an EMBL/GenBank/DDBJ whole genome shotgun (WGS) entry which is preliminary data.</text>
</comment>
<dbReference type="PANTHER" id="PTHR14187:SF5">
    <property type="entry name" value="HEAT SHOCK 70 KDA PROTEIN 12A"/>
    <property type="match status" value="1"/>
</dbReference>
<sequence length="132" mass="15711">MERETFQCPFTFSFQSTDDFDIFVEKGERIKIEETIQTIYFPNETDQASIKIPVYRSRERCHNFSRNCEKIAYVSVDVPNSIAGQEIKVKVTFQFKRHGMRITAVSEDINRTKTAFIRYHRNSIKKFRKINK</sequence>
<protein>
    <submittedName>
        <fullName evidence="1">Uncharacterized protein</fullName>
    </submittedName>
</protein>
<dbReference type="InterPro" id="IPR029047">
    <property type="entry name" value="HSP70_peptide-bd_sf"/>
</dbReference>
<accession>A0AAE0TKA0</accession>
<dbReference type="PANTHER" id="PTHR14187">
    <property type="entry name" value="ALPHA KINASE/ELONGATION FACTOR 2 KINASE"/>
    <property type="match status" value="1"/>
</dbReference>
<keyword evidence="2" id="KW-1185">Reference proteome</keyword>
<dbReference type="Proteomes" id="UP001195483">
    <property type="component" value="Unassembled WGS sequence"/>
</dbReference>
<gene>
    <name evidence="1" type="ORF">CHS0354_021327</name>
</gene>
<evidence type="ECO:0000313" key="1">
    <source>
        <dbReference type="EMBL" id="KAK3611892.1"/>
    </source>
</evidence>
<proteinExistence type="predicted"/>
<reference evidence="1" key="1">
    <citation type="journal article" date="2021" name="Genome Biol. Evol.">
        <title>A High-Quality Reference Genome for a Parasitic Bivalve with Doubly Uniparental Inheritance (Bivalvia: Unionida).</title>
        <authorList>
            <person name="Smith C.H."/>
        </authorList>
    </citation>
    <scope>NUCLEOTIDE SEQUENCE</scope>
    <source>
        <strain evidence="1">CHS0354</strain>
    </source>
</reference>
<reference evidence="1" key="3">
    <citation type="submission" date="2023-05" db="EMBL/GenBank/DDBJ databases">
        <authorList>
            <person name="Smith C.H."/>
        </authorList>
    </citation>
    <scope>NUCLEOTIDE SEQUENCE</scope>
    <source>
        <strain evidence="1">CHS0354</strain>
        <tissue evidence="1">Mantle</tissue>
    </source>
</reference>
<dbReference type="AlphaFoldDB" id="A0AAE0TKA0"/>
<dbReference type="EMBL" id="JAEAOA010001311">
    <property type="protein sequence ID" value="KAK3611892.1"/>
    <property type="molecule type" value="Genomic_DNA"/>
</dbReference>